<gene>
    <name evidence="1" type="ORF">MMAN_09750</name>
</gene>
<name>A0ABM7JNE9_MYCNT</name>
<accession>A0ABM7JNE9</accession>
<evidence type="ECO:0008006" key="3">
    <source>
        <dbReference type="Google" id="ProtNLM"/>
    </source>
</evidence>
<evidence type="ECO:0000313" key="2">
    <source>
        <dbReference type="Proteomes" id="UP000465812"/>
    </source>
</evidence>
<organism evidence="1 2">
    <name type="scientific">Mycobacterium mantenii</name>
    <dbReference type="NCBI Taxonomy" id="560555"/>
    <lineage>
        <taxon>Bacteria</taxon>
        <taxon>Bacillati</taxon>
        <taxon>Actinomycetota</taxon>
        <taxon>Actinomycetes</taxon>
        <taxon>Mycobacteriales</taxon>
        <taxon>Mycobacteriaceae</taxon>
        <taxon>Mycobacterium</taxon>
        <taxon>Mycobacterium avium complex (MAC)</taxon>
    </lineage>
</organism>
<sequence>MLWGTVGFAPNAAAAPPGTTCGTVTDVPGRTQPVVVLKGDVDCSTAIRIANRYFHDPSVPKSDGSSAEATVEGWQCLIPILPGRTHADSYGECDLAGSGFRMGN</sequence>
<dbReference type="EMBL" id="AP022590">
    <property type="protein sequence ID" value="BBY36841.1"/>
    <property type="molecule type" value="Genomic_DNA"/>
</dbReference>
<reference evidence="1 2" key="1">
    <citation type="journal article" date="2019" name="Emerg. Microbes Infect.">
        <title>Comprehensive subspecies identification of 175 nontuberculous mycobacteria species based on 7547 genomic profiles.</title>
        <authorList>
            <person name="Matsumoto Y."/>
            <person name="Kinjo T."/>
            <person name="Motooka D."/>
            <person name="Nabeya D."/>
            <person name="Jung N."/>
            <person name="Uechi K."/>
            <person name="Horii T."/>
            <person name="Iida T."/>
            <person name="Fujita J."/>
            <person name="Nakamura S."/>
        </authorList>
    </citation>
    <scope>NUCLEOTIDE SEQUENCE [LARGE SCALE GENOMIC DNA]</scope>
    <source>
        <strain evidence="1 2">JCM 18113</strain>
    </source>
</reference>
<keyword evidence="2" id="KW-1185">Reference proteome</keyword>
<proteinExistence type="predicted"/>
<dbReference type="Proteomes" id="UP000465812">
    <property type="component" value="Chromosome"/>
</dbReference>
<protein>
    <recommendedName>
        <fullName evidence="3">Excalibur calcium-binding domain-containing protein</fullName>
    </recommendedName>
</protein>
<evidence type="ECO:0000313" key="1">
    <source>
        <dbReference type="EMBL" id="BBY36841.1"/>
    </source>
</evidence>